<dbReference type="Pfam" id="PF03009">
    <property type="entry name" value="GDPD"/>
    <property type="match status" value="1"/>
</dbReference>
<accession>A0A2S7K6V2</accession>
<organism evidence="3 4">
    <name type="scientific">Hyphococcus luteus</name>
    <dbReference type="NCBI Taxonomy" id="2058213"/>
    <lineage>
        <taxon>Bacteria</taxon>
        <taxon>Pseudomonadati</taxon>
        <taxon>Pseudomonadota</taxon>
        <taxon>Alphaproteobacteria</taxon>
        <taxon>Parvularculales</taxon>
        <taxon>Parvularculaceae</taxon>
        <taxon>Hyphococcus</taxon>
    </lineage>
</organism>
<feature type="domain" description="GP-PDE" evidence="2">
    <location>
        <begin position="56"/>
        <end position="344"/>
    </location>
</feature>
<feature type="signal peptide" evidence="1">
    <location>
        <begin position="1"/>
        <end position="36"/>
    </location>
</feature>
<dbReference type="PROSITE" id="PS51704">
    <property type="entry name" value="GP_PDE"/>
    <property type="match status" value="1"/>
</dbReference>
<evidence type="ECO:0000256" key="1">
    <source>
        <dbReference type="SAM" id="SignalP"/>
    </source>
</evidence>
<dbReference type="GO" id="GO:0008081">
    <property type="term" value="F:phosphoric diester hydrolase activity"/>
    <property type="evidence" value="ECO:0007669"/>
    <property type="project" value="InterPro"/>
</dbReference>
<comment type="caution">
    <text evidence="3">The sequence shown here is derived from an EMBL/GenBank/DDBJ whole genome shotgun (WGS) entry which is preliminary data.</text>
</comment>
<name>A0A2S7K6V2_9PROT</name>
<dbReference type="PROSITE" id="PS51257">
    <property type="entry name" value="PROKAR_LIPOPROTEIN"/>
    <property type="match status" value="1"/>
</dbReference>
<dbReference type="PANTHER" id="PTHR46211:SF14">
    <property type="entry name" value="GLYCEROPHOSPHODIESTER PHOSPHODIESTERASE"/>
    <property type="match status" value="1"/>
</dbReference>
<dbReference type="GO" id="GO:0006629">
    <property type="term" value="P:lipid metabolic process"/>
    <property type="evidence" value="ECO:0007669"/>
    <property type="project" value="InterPro"/>
</dbReference>
<evidence type="ECO:0000313" key="3">
    <source>
        <dbReference type="EMBL" id="PQA88245.1"/>
    </source>
</evidence>
<dbReference type="CDD" id="cd08566">
    <property type="entry name" value="GDPD_AtGDE_like"/>
    <property type="match status" value="1"/>
</dbReference>
<sequence>MKDYMRTKKFLTPNVLKAGLLGFAVVLLSACSAAMAAGENKGLYEDLLNDVDAGPIMVAAHRGCWTTAPENTVTAIDHCVKLGVEIVEIDVQLTKDRELIVFHDRTLDRMTNGHGPVWDATLAEIKSLRLYERDGSPSQINEKKLITNHKVATLREMFEATRGRILVNLEIKSNDVFGFEETYQAALDLARDMGVENEVLWKIPSTARAYDVEIVDGFSGSEAPDTPADVIYNAIDTKGLRHVTPIVWHGARSFEQSLQDFSDTPVKSFEIIADDPSQWPLGPDGRIIGADKYRYLGIAVLPRWSAGYADDIAMSDPDASWGRLIDIGADVIMTDRPEQLIEYLEERGLR</sequence>
<dbReference type="InterPro" id="IPR017946">
    <property type="entry name" value="PLC-like_Pdiesterase_TIM-brl"/>
</dbReference>
<keyword evidence="1" id="KW-0732">Signal</keyword>
<dbReference type="Pfam" id="PF16387">
    <property type="entry name" value="DUF4996"/>
    <property type="match status" value="1"/>
</dbReference>
<reference evidence="3 4" key="1">
    <citation type="submission" date="2017-12" db="EMBL/GenBank/DDBJ databases">
        <authorList>
            <person name="Hurst M.R.H."/>
        </authorList>
    </citation>
    <scope>NUCLEOTIDE SEQUENCE [LARGE SCALE GENOMIC DNA]</scope>
    <source>
        <strain evidence="3 4">SY-3-19</strain>
    </source>
</reference>
<dbReference type="InterPro" id="IPR030395">
    <property type="entry name" value="GP_PDE_dom"/>
</dbReference>
<dbReference type="InterPro" id="IPR032160">
    <property type="entry name" value="DUF4996"/>
</dbReference>
<dbReference type="Gene3D" id="3.20.20.190">
    <property type="entry name" value="Phosphatidylinositol (PI) phosphodiesterase"/>
    <property type="match status" value="1"/>
</dbReference>
<evidence type="ECO:0000313" key="4">
    <source>
        <dbReference type="Proteomes" id="UP000239504"/>
    </source>
</evidence>
<dbReference type="PANTHER" id="PTHR46211">
    <property type="entry name" value="GLYCEROPHOSPHORYL DIESTER PHOSPHODIESTERASE"/>
    <property type="match status" value="1"/>
</dbReference>
<dbReference type="Proteomes" id="UP000239504">
    <property type="component" value="Unassembled WGS sequence"/>
</dbReference>
<feature type="chain" id="PRO_5015648666" description="GP-PDE domain-containing protein" evidence="1">
    <location>
        <begin position="37"/>
        <end position="350"/>
    </location>
</feature>
<dbReference type="EMBL" id="PJCH01000005">
    <property type="protein sequence ID" value="PQA88245.1"/>
    <property type="molecule type" value="Genomic_DNA"/>
</dbReference>
<protein>
    <recommendedName>
        <fullName evidence="2">GP-PDE domain-containing protein</fullName>
    </recommendedName>
</protein>
<dbReference type="SUPFAM" id="SSF51695">
    <property type="entry name" value="PLC-like phosphodiesterases"/>
    <property type="match status" value="1"/>
</dbReference>
<dbReference type="AlphaFoldDB" id="A0A2S7K6V2"/>
<keyword evidence="4" id="KW-1185">Reference proteome</keyword>
<proteinExistence type="predicted"/>
<evidence type="ECO:0000259" key="2">
    <source>
        <dbReference type="PROSITE" id="PS51704"/>
    </source>
</evidence>
<gene>
    <name evidence="3" type="ORF">CW354_08045</name>
</gene>